<dbReference type="Gene3D" id="1.10.30.50">
    <property type="match status" value="1"/>
</dbReference>
<comment type="subcellular location">
    <subcellularLocation>
        <location evidence="1">Nucleus</location>
    </subcellularLocation>
</comment>
<dbReference type="PROSITE" id="PS50090">
    <property type="entry name" value="MYB_LIKE"/>
    <property type="match status" value="1"/>
</dbReference>
<keyword evidence="3" id="KW-0539">Nucleus</keyword>
<dbReference type="OrthoDB" id="608866at2759"/>
<name>L1JW81_GUITC</name>
<dbReference type="AlphaFoldDB" id="L1JW81"/>
<keyword evidence="2" id="KW-0238">DNA-binding</keyword>
<dbReference type="Gene3D" id="1.10.246.220">
    <property type="match status" value="1"/>
</dbReference>
<dbReference type="CDD" id="cd00085">
    <property type="entry name" value="HNHc"/>
    <property type="match status" value="1"/>
</dbReference>
<feature type="region of interest" description="Disordered" evidence="4">
    <location>
        <begin position="1"/>
        <end position="20"/>
    </location>
</feature>
<evidence type="ECO:0000256" key="3">
    <source>
        <dbReference type="ARBA" id="ARBA00023242"/>
    </source>
</evidence>
<dbReference type="PANTHER" id="PTHR46267:SF15">
    <property type="entry name" value="WINGED HELIX-TURN-HELIX TRANSCRIPTION REPRESSOR DNA-BINDING PROTEIN-RELATED"/>
    <property type="match status" value="1"/>
</dbReference>
<dbReference type="HOGENOM" id="CLU_689743_0_0_1"/>
<feature type="region of interest" description="Disordered" evidence="4">
    <location>
        <begin position="278"/>
        <end position="305"/>
    </location>
</feature>
<dbReference type="RefSeq" id="XP_005839323.1">
    <property type="nucleotide sequence ID" value="XM_005839266.1"/>
</dbReference>
<dbReference type="InterPro" id="IPR009057">
    <property type="entry name" value="Homeodomain-like_sf"/>
</dbReference>
<reference evidence="8" key="3">
    <citation type="submission" date="2015-06" db="UniProtKB">
        <authorList>
            <consortium name="EnsemblProtists"/>
        </authorList>
    </citation>
    <scope>IDENTIFICATION</scope>
</reference>
<evidence type="ECO:0000313" key="9">
    <source>
        <dbReference type="Proteomes" id="UP000011087"/>
    </source>
</evidence>
<dbReference type="InterPro" id="IPR003615">
    <property type="entry name" value="HNH_nuc"/>
</dbReference>
<dbReference type="CDD" id="cd11660">
    <property type="entry name" value="SANT_TRF"/>
    <property type="match status" value="1"/>
</dbReference>
<feature type="domain" description="Myb-like" evidence="5">
    <location>
        <begin position="9"/>
        <end position="64"/>
    </location>
</feature>
<organism evidence="7">
    <name type="scientific">Guillardia theta (strain CCMP2712)</name>
    <name type="common">Cryptophyte</name>
    <dbReference type="NCBI Taxonomy" id="905079"/>
    <lineage>
        <taxon>Eukaryota</taxon>
        <taxon>Cryptophyceae</taxon>
        <taxon>Pyrenomonadales</taxon>
        <taxon>Geminigeraceae</taxon>
        <taxon>Guillardia</taxon>
    </lineage>
</organism>
<dbReference type="InterPro" id="IPR044597">
    <property type="entry name" value="SMH1-6"/>
</dbReference>
<keyword evidence="9" id="KW-1185">Reference proteome</keyword>
<dbReference type="EMBL" id="JH992973">
    <property type="protein sequence ID" value="EKX52343.1"/>
    <property type="molecule type" value="Genomic_DNA"/>
</dbReference>
<evidence type="ECO:0000313" key="7">
    <source>
        <dbReference type="EMBL" id="EKX52343.1"/>
    </source>
</evidence>
<feature type="domain" description="HTH myb-type" evidence="6">
    <location>
        <begin position="9"/>
        <end position="68"/>
    </location>
</feature>
<dbReference type="Pfam" id="PF00249">
    <property type="entry name" value="Myb_DNA-binding"/>
    <property type="match status" value="1"/>
</dbReference>
<reference evidence="7 9" key="1">
    <citation type="journal article" date="2012" name="Nature">
        <title>Algal genomes reveal evolutionary mosaicism and the fate of nucleomorphs.</title>
        <authorList>
            <consortium name="DOE Joint Genome Institute"/>
            <person name="Curtis B.A."/>
            <person name="Tanifuji G."/>
            <person name="Burki F."/>
            <person name="Gruber A."/>
            <person name="Irimia M."/>
            <person name="Maruyama S."/>
            <person name="Arias M.C."/>
            <person name="Ball S.G."/>
            <person name="Gile G.H."/>
            <person name="Hirakawa Y."/>
            <person name="Hopkins J.F."/>
            <person name="Kuo A."/>
            <person name="Rensing S.A."/>
            <person name="Schmutz J."/>
            <person name="Symeonidi A."/>
            <person name="Elias M."/>
            <person name="Eveleigh R.J."/>
            <person name="Herman E.K."/>
            <person name="Klute M.J."/>
            <person name="Nakayama T."/>
            <person name="Obornik M."/>
            <person name="Reyes-Prieto A."/>
            <person name="Armbrust E.V."/>
            <person name="Aves S.J."/>
            <person name="Beiko R.G."/>
            <person name="Coutinho P."/>
            <person name="Dacks J.B."/>
            <person name="Durnford D.G."/>
            <person name="Fast N.M."/>
            <person name="Green B.R."/>
            <person name="Grisdale C.J."/>
            <person name="Hempel F."/>
            <person name="Henrissat B."/>
            <person name="Hoppner M.P."/>
            <person name="Ishida K."/>
            <person name="Kim E."/>
            <person name="Koreny L."/>
            <person name="Kroth P.G."/>
            <person name="Liu Y."/>
            <person name="Malik S.B."/>
            <person name="Maier U.G."/>
            <person name="McRose D."/>
            <person name="Mock T."/>
            <person name="Neilson J.A."/>
            <person name="Onodera N.T."/>
            <person name="Poole A.M."/>
            <person name="Pritham E.J."/>
            <person name="Richards T.A."/>
            <person name="Rocap G."/>
            <person name="Roy S.W."/>
            <person name="Sarai C."/>
            <person name="Schaack S."/>
            <person name="Shirato S."/>
            <person name="Slamovits C.H."/>
            <person name="Spencer D.F."/>
            <person name="Suzuki S."/>
            <person name="Worden A.Z."/>
            <person name="Zauner S."/>
            <person name="Barry K."/>
            <person name="Bell C."/>
            <person name="Bharti A.K."/>
            <person name="Crow J.A."/>
            <person name="Grimwood J."/>
            <person name="Kramer R."/>
            <person name="Lindquist E."/>
            <person name="Lucas S."/>
            <person name="Salamov A."/>
            <person name="McFadden G.I."/>
            <person name="Lane C.E."/>
            <person name="Keeling P.J."/>
            <person name="Gray M.W."/>
            <person name="Grigoriev I.V."/>
            <person name="Archibald J.M."/>
        </authorList>
    </citation>
    <scope>NUCLEOTIDE SEQUENCE</scope>
    <source>
        <strain evidence="7 9">CCMP2712</strain>
    </source>
</reference>
<evidence type="ECO:0000313" key="8">
    <source>
        <dbReference type="EnsemblProtists" id="EKX52343"/>
    </source>
</evidence>
<dbReference type="InterPro" id="IPR001005">
    <property type="entry name" value="SANT/Myb"/>
</dbReference>
<dbReference type="SMART" id="SM00717">
    <property type="entry name" value="SANT"/>
    <property type="match status" value="1"/>
</dbReference>
<evidence type="ECO:0000256" key="2">
    <source>
        <dbReference type="ARBA" id="ARBA00023125"/>
    </source>
</evidence>
<reference evidence="9" key="2">
    <citation type="submission" date="2012-11" db="EMBL/GenBank/DDBJ databases">
        <authorList>
            <person name="Kuo A."/>
            <person name="Curtis B.A."/>
            <person name="Tanifuji G."/>
            <person name="Burki F."/>
            <person name="Gruber A."/>
            <person name="Irimia M."/>
            <person name="Maruyama S."/>
            <person name="Arias M.C."/>
            <person name="Ball S.G."/>
            <person name="Gile G.H."/>
            <person name="Hirakawa Y."/>
            <person name="Hopkins J.F."/>
            <person name="Rensing S.A."/>
            <person name="Schmutz J."/>
            <person name="Symeonidi A."/>
            <person name="Elias M."/>
            <person name="Eveleigh R.J."/>
            <person name="Herman E.K."/>
            <person name="Klute M.J."/>
            <person name="Nakayama T."/>
            <person name="Obornik M."/>
            <person name="Reyes-Prieto A."/>
            <person name="Armbrust E.V."/>
            <person name="Aves S.J."/>
            <person name="Beiko R.G."/>
            <person name="Coutinho P."/>
            <person name="Dacks J.B."/>
            <person name="Durnford D.G."/>
            <person name="Fast N.M."/>
            <person name="Green B.R."/>
            <person name="Grisdale C."/>
            <person name="Hempe F."/>
            <person name="Henrissat B."/>
            <person name="Hoppner M.P."/>
            <person name="Ishida K.-I."/>
            <person name="Kim E."/>
            <person name="Koreny L."/>
            <person name="Kroth P.G."/>
            <person name="Liu Y."/>
            <person name="Malik S.-B."/>
            <person name="Maier U.G."/>
            <person name="McRose D."/>
            <person name="Mock T."/>
            <person name="Neilson J.A."/>
            <person name="Onodera N.T."/>
            <person name="Poole A.M."/>
            <person name="Pritham E.J."/>
            <person name="Richards T.A."/>
            <person name="Rocap G."/>
            <person name="Roy S.W."/>
            <person name="Sarai C."/>
            <person name="Schaack S."/>
            <person name="Shirato S."/>
            <person name="Slamovits C.H."/>
            <person name="Spencer D.F."/>
            <person name="Suzuki S."/>
            <person name="Worden A.Z."/>
            <person name="Zauner S."/>
            <person name="Barry K."/>
            <person name="Bell C."/>
            <person name="Bharti A.K."/>
            <person name="Crow J.A."/>
            <person name="Grimwood J."/>
            <person name="Kramer R."/>
            <person name="Lindquist E."/>
            <person name="Lucas S."/>
            <person name="Salamov A."/>
            <person name="McFadden G.I."/>
            <person name="Lane C.E."/>
            <person name="Keeling P.J."/>
            <person name="Gray M.W."/>
            <person name="Grigoriev I.V."/>
            <person name="Archibald J.M."/>
        </authorList>
    </citation>
    <scope>NUCLEOTIDE SEQUENCE</scope>
    <source>
        <strain evidence="9">CCMP2712</strain>
    </source>
</reference>
<dbReference type="PANTHER" id="PTHR46267">
    <property type="entry name" value="SINGLE MYB HISTONE 4"/>
    <property type="match status" value="1"/>
</dbReference>
<dbReference type="PROSITE" id="PS51294">
    <property type="entry name" value="HTH_MYB"/>
    <property type="match status" value="1"/>
</dbReference>
<accession>L1JW81</accession>
<gene>
    <name evidence="7" type="ORF">GUITHDRAFT_134028</name>
</gene>
<dbReference type="PaxDb" id="55529-EKX52343"/>
<dbReference type="SUPFAM" id="SSF46689">
    <property type="entry name" value="Homeodomain-like"/>
    <property type="match status" value="1"/>
</dbReference>
<sequence length="400" mass="45622">MQNDQQRHSNKTKNRKWTERENEALRQGILQFGAGKWKKIKDKAGTVLDNRSNVDLKDRYRNMQSVRDRILMLMGAIPGEHVQNCLIAPDLEEVRKCQNDNVEHLNWELLPNIERKLKALQESEHKRVAFKNVASQQNKNAQAVFTTTHPRIDPERHASPGCMRLTGGGLSSKLPRYCKDTQSKAADEAKLVEEVDEPDKRSAKKREWIDEKVFMSPAVEQQPLETLQHLARDYPCKARLSDIHQLSSSPKTNDMGEPIVQYSANFAAQCSSESSSEDEEVELISADIPATSEKGHNSTSSSGARGNKPERFYCGYIHDLVLYAGNSCTSTRQVRSWLLSHPHLCPVDSFQDCDIDHIIPRSLGGHDHPYNYYIMPKSMNQKFNKWMTKEVQINSYISTD</sequence>
<dbReference type="GO" id="GO:0005634">
    <property type="term" value="C:nucleus"/>
    <property type="evidence" value="ECO:0007669"/>
    <property type="project" value="UniProtKB-SubCell"/>
</dbReference>
<dbReference type="GeneID" id="17308913"/>
<evidence type="ECO:0000259" key="5">
    <source>
        <dbReference type="PROSITE" id="PS50090"/>
    </source>
</evidence>
<dbReference type="InterPro" id="IPR017930">
    <property type="entry name" value="Myb_dom"/>
</dbReference>
<dbReference type="KEGG" id="gtt:GUITHDRAFT_134028"/>
<proteinExistence type="predicted"/>
<evidence type="ECO:0000256" key="4">
    <source>
        <dbReference type="SAM" id="MobiDB-lite"/>
    </source>
</evidence>
<dbReference type="GO" id="GO:0003691">
    <property type="term" value="F:double-stranded telomeric DNA binding"/>
    <property type="evidence" value="ECO:0007669"/>
    <property type="project" value="InterPro"/>
</dbReference>
<protein>
    <submittedName>
        <fullName evidence="7 8">Uncharacterized protein</fullName>
    </submittedName>
</protein>
<dbReference type="Proteomes" id="UP000011087">
    <property type="component" value="Unassembled WGS sequence"/>
</dbReference>
<dbReference type="EnsemblProtists" id="EKX52343">
    <property type="protein sequence ID" value="EKX52343"/>
    <property type="gene ID" value="GUITHDRAFT_134028"/>
</dbReference>
<evidence type="ECO:0000259" key="6">
    <source>
        <dbReference type="PROSITE" id="PS51294"/>
    </source>
</evidence>
<evidence type="ECO:0000256" key="1">
    <source>
        <dbReference type="ARBA" id="ARBA00004123"/>
    </source>
</evidence>